<protein>
    <recommendedName>
        <fullName evidence="4">Dirigent protein</fullName>
    </recommendedName>
</protein>
<keyword evidence="3 4" id="KW-0964">Secreted</keyword>
<dbReference type="Gene3D" id="2.40.480.10">
    <property type="entry name" value="Allene oxide cyclase-like"/>
    <property type="match status" value="1"/>
</dbReference>
<dbReference type="GO" id="GO:0009699">
    <property type="term" value="P:phenylpropanoid biosynthetic process"/>
    <property type="evidence" value="ECO:0007669"/>
    <property type="project" value="UniProtKB-ARBA"/>
</dbReference>
<keyword evidence="4" id="KW-0052">Apoplast</keyword>
<comment type="function">
    <text evidence="4">Dirigent proteins impart stereoselectivity on the phenoxy radical-coupling reaction, yielding optically active lignans from two molecules of coniferyl alcohol in the biosynthesis of lignans, flavonolignans, and alkaloids and thus plays a central role in plant secondary metabolism.</text>
</comment>
<dbReference type="EMBL" id="JAYMYQ010000004">
    <property type="protein sequence ID" value="KAK7336685.1"/>
    <property type="molecule type" value="Genomic_DNA"/>
</dbReference>
<comment type="similarity">
    <text evidence="1 4">Belongs to the plant dirigent protein family.</text>
</comment>
<dbReference type="Pfam" id="PF03018">
    <property type="entry name" value="Dirigent"/>
    <property type="match status" value="1"/>
</dbReference>
<evidence type="ECO:0000313" key="6">
    <source>
        <dbReference type="Proteomes" id="UP001367508"/>
    </source>
</evidence>
<organism evidence="5 6">
    <name type="scientific">Canavalia gladiata</name>
    <name type="common">Sword bean</name>
    <name type="synonym">Dolichos gladiatus</name>
    <dbReference type="NCBI Taxonomy" id="3824"/>
    <lineage>
        <taxon>Eukaryota</taxon>
        <taxon>Viridiplantae</taxon>
        <taxon>Streptophyta</taxon>
        <taxon>Embryophyta</taxon>
        <taxon>Tracheophyta</taxon>
        <taxon>Spermatophyta</taxon>
        <taxon>Magnoliopsida</taxon>
        <taxon>eudicotyledons</taxon>
        <taxon>Gunneridae</taxon>
        <taxon>Pentapetalae</taxon>
        <taxon>rosids</taxon>
        <taxon>fabids</taxon>
        <taxon>Fabales</taxon>
        <taxon>Fabaceae</taxon>
        <taxon>Papilionoideae</taxon>
        <taxon>50 kb inversion clade</taxon>
        <taxon>NPAAA clade</taxon>
        <taxon>indigoferoid/millettioid clade</taxon>
        <taxon>Phaseoleae</taxon>
        <taxon>Canavalia</taxon>
    </lineage>
</organism>
<feature type="chain" id="PRO_5042663100" description="Dirigent protein" evidence="4">
    <location>
        <begin position="18"/>
        <end position="185"/>
    </location>
</feature>
<dbReference type="Proteomes" id="UP001367508">
    <property type="component" value="Unassembled WGS sequence"/>
</dbReference>
<gene>
    <name evidence="5" type="ORF">VNO77_17231</name>
</gene>
<proteinExistence type="inferred from homology"/>
<keyword evidence="4" id="KW-0732">Signal</keyword>
<dbReference type="InterPro" id="IPR044859">
    <property type="entry name" value="Allene_oxi_cyc_Dirigent"/>
</dbReference>
<keyword evidence="6" id="KW-1185">Reference proteome</keyword>
<evidence type="ECO:0000256" key="1">
    <source>
        <dbReference type="ARBA" id="ARBA00010746"/>
    </source>
</evidence>
<evidence type="ECO:0000256" key="4">
    <source>
        <dbReference type="RuleBase" id="RU363099"/>
    </source>
</evidence>
<comment type="subcellular location">
    <subcellularLocation>
        <location evidence="4">Secreted</location>
        <location evidence="4">Extracellular space</location>
        <location evidence="4">Apoplast</location>
    </subcellularLocation>
</comment>
<evidence type="ECO:0000313" key="5">
    <source>
        <dbReference type="EMBL" id="KAK7336685.1"/>
    </source>
</evidence>
<accession>A0AAN9LIH5</accession>
<dbReference type="InterPro" id="IPR004265">
    <property type="entry name" value="Dirigent"/>
</dbReference>
<name>A0AAN9LIH5_CANGL</name>
<evidence type="ECO:0000256" key="3">
    <source>
        <dbReference type="ARBA" id="ARBA00022525"/>
    </source>
</evidence>
<reference evidence="5 6" key="1">
    <citation type="submission" date="2024-01" db="EMBL/GenBank/DDBJ databases">
        <title>The genomes of 5 underutilized Papilionoideae crops provide insights into root nodulation and disease resistanc.</title>
        <authorList>
            <person name="Jiang F."/>
        </authorList>
    </citation>
    <scope>NUCLEOTIDE SEQUENCE [LARGE SCALE GENOMIC DNA]</scope>
    <source>
        <strain evidence="5">LVBAO_FW01</strain>
        <tissue evidence="5">Leaves</tissue>
    </source>
</reference>
<comment type="caution">
    <text evidence="5">The sequence shown here is derived from an EMBL/GenBank/DDBJ whole genome shotgun (WGS) entry which is preliminary data.</text>
</comment>
<evidence type="ECO:0000256" key="2">
    <source>
        <dbReference type="ARBA" id="ARBA00011738"/>
    </source>
</evidence>
<comment type="subunit">
    <text evidence="2 4">Homodimer.</text>
</comment>
<feature type="signal peptide" evidence="4">
    <location>
        <begin position="1"/>
        <end position="17"/>
    </location>
</feature>
<dbReference type="AlphaFoldDB" id="A0AAN9LIH5"/>
<sequence length="185" mass="20528">MFIFPIIFTFLISHASANDSPFYEEIPPTSVGLQKEKFSHFHFYFHILNSGPKPTVVEVARASITNTSASFFGRVEIADDPLTVGPELESKLVGKAQGMYGFADQEETGLVMIFNFVFTVGKFNGSTLTMVGRNLVFSPDVREMPIVGGSGVFRFARGYAQVKTYAFNATSGNSVLDYNLYVFHY</sequence>
<dbReference type="PANTHER" id="PTHR21495">
    <property type="entry name" value="NUCLEOPORIN-RELATED"/>
    <property type="match status" value="1"/>
</dbReference>
<dbReference type="GO" id="GO:0048046">
    <property type="term" value="C:apoplast"/>
    <property type="evidence" value="ECO:0007669"/>
    <property type="project" value="UniProtKB-SubCell"/>
</dbReference>